<feature type="transmembrane region" description="Helical" evidence="7">
    <location>
        <begin position="268"/>
        <end position="288"/>
    </location>
</feature>
<dbReference type="EMBL" id="MSZX01000013">
    <property type="protein sequence ID" value="OPA73994.1"/>
    <property type="molecule type" value="Genomic_DNA"/>
</dbReference>
<sequence length="351" mass="38860">MTPKSAAGFHTNALAFVSLILIFILYAFSNYAPGTLLSNPKLQIFKTMFISIVLEAMPFILIGVIVSALIQVFVSDETVQRMIPKNPVLGIITASVLGIIFPICECGIVPAIRKLIKKGMPLHAATTFILVGPVLNPIVFWSTFTAFRTRPEITYTRMGLAFIVALIVGLFVYRFVRTDQLKVKDTSSSEVHQHHHDHHHHHQHHYDAPKERALFSNKCIEVMGHVVSEFFDMGKYLVFGSLLVALLQTFVANESLVHLGSSQTSANLLMMGLAFVLSLCSTSDAFVAQSFLPVFPTGSLIAFMVFGPMINLKGILMMLAVFRAKFVALLAIFVFVLVLSGSFLAEWLVFH</sequence>
<dbReference type="PANTHER" id="PTHR34184:SF4">
    <property type="entry name" value="UPF0718 PROTEIN YCGR"/>
    <property type="match status" value="1"/>
</dbReference>
<name>A0A1T2X298_9BACL</name>
<evidence type="ECO:0000256" key="5">
    <source>
        <dbReference type="ARBA" id="ARBA00022989"/>
    </source>
</evidence>
<comment type="caution">
    <text evidence="8">The sequence shown here is derived from an EMBL/GenBank/DDBJ whole genome shotgun (WGS) entry which is preliminary data.</text>
</comment>
<gene>
    <name evidence="8" type="ORF">BVG16_26085</name>
</gene>
<accession>A0A1T2X298</accession>
<proteinExistence type="inferred from homology"/>
<dbReference type="STRING" id="1324314.BVG16_26085"/>
<dbReference type="Pfam" id="PF03773">
    <property type="entry name" value="ArsP_1"/>
    <property type="match status" value="1"/>
</dbReference>
<feature type="transmembrane region" description="Helical" evidence="7">
    <location>
        <begin position="329"/>
        <end position="350"/>
    </location>
</feature>
<evidence type="ECO:0000313" key="9">
    <source>
        <dbReference type="Proteomes" id="UP000190188"/>
    </source>
</evidence>
<reference evidence="8 9" key="1">
    <citation type="submission" date="2017-01" db="EMBL/GenBank/DDBJ databases">
        <title>Genome analysis of Paenibacillus selenitrireducens ES3-24.</title>
        <authorList>
            <person name="Xu D."/>
            <person name="Yao R."/>
            <person name="Zheng S."/>
        </authorList>
    </citation>
    <scope>NUCLEOTIDE SEQUENCE [LARGE SCALE GENOMIC DNA]</scope>
    <source>
        <strain evidence="8 9">ES3-24</strain>
    </source>
</reference>
<keyword evidence="9" id="KW-1185">Reference proteome</keyword>
<feature type="transmembrane region" description="Helical" evidence="7">
    <location>
        <begin position="159"/>
        <end position="176"/>
    </location>
</feature>
<evidence type="ECO:0000256" key="6">
    <source>
        <dbReference type="ARBA" id="ARBA00023136"/>
    </source>
</evidence>
<dbReference type="Proteomes" id="UP000190188">
    <property type="component" value="Unassembled WGS sequence"/>
</dbReference>
<feature type="transmembrane region" description="Helical" evidence="7">
    <location>
        <begin position="48"/>
        <end position="74"/>
    </location>
</feature>
<keyword evidence="5 7" id="KW-1133">Transmembrane helix</keyword>
<dbReference type="GO" id="GO:0005886">
    <property type="term" value="C:plasma membrane"/>
    <property type="evidence" value="ECO:0007669"/>
    <property type="project" value="UniProtKB-SubCell"/>
</dbReference>
<protein>
    <recommendedName>
        <fullName evidence="10">Permease</fullName>
    </recommendedName>
</protein>
<organism evidence="8 9">
    <name type="scientific">Paenibacillus selenitireducens</name>
    <dbReference type="NCBI Taxonomy" id="1324314"/>
    <lineage>
        <taxon>Bacteria</taxon>
        <taxon>Bacillati</taxon>
        <taxon>Bacillota</taxon>
        <taxon>Bacilli</taxon>
        <taxon>Bacillales</taxon>
        <taxon>Paenibacillaceae</taxon>
        <taxon>Paenibacillus</taxon>
    </lineage>
</organism>
<dbReference type="AlphaFoldDB" id="A0A1T2X298"/>
<keyword evidence="4 7" id="KW-0812">Transmembrane</keyword>
<dbReference type="OrthoDB" id="9810876at2"/>
<evidence type="ECO:0000256" key="2">
    <source>
        <dbReference type="ARBA" id="ARBA00006386"/>
    </source>
</evidence>
<comment type="subcellular location">
    <subcellularLocation>
        <location evidence="1">Cell membrane</location>
        <topology evidence="1">Multi-pass membrane protein</topology>
    </subcellularLocation>
</comment>
<feature type="transmembrane region" description="Helical" evidence="7">
    <location>
        <begin position="86"/>
        <end position="112"/>
    </location>
</feature>
<evidence type="ECO:0008006" key="10">
    <source>
        <dbReference type="Google" id="ProtNLM"/>
    </source>
</evidence>
<evidence type="ECO:0000256" key="4">
    <source>
        <dbReference type="ARBA" id="ARBA00022692"/>
    </source>
</evidence>
<keyword evidence="6 7" id="KW-0472">Membrane</keyword>
<feature type="transmembrane region" description="Helical" evidence="7">
    <location>
        <begin position="7"/>
        <end position="28"/>
    </location>
</feature>
<dbReference type="PANTHER" id="PTHR34184">
    <property type="entry name" value="UPF0718 PROTEIN YCGR"/>
    <property type="match status" value="1"/>
</dbReference>
<evidence type="ECO:0000256" key="1">
    <source>
        <dbReference type="ARBA" id="ARBA00004651"/>
    </source>
</evidence>
<keyword evidence="3" id="KW-1003">Cell membrane</keyword>
<feature type="transmembrane region" description="Helical" evidence="7">
    <location>
        <begin position="124"/>
        <end position="147"/>
    </location>
</feature>
<evidence type="ECO:0000313" key="8">
    <source>
        <dbReference type="EMBL" id="OPA73994.1"/>
    </source>
</evidence>
<evidence type="ECO:0000256" key="3">
    <source>
        <dbReference type="ARBA" id="ARBA00022475"/>
    </source>
</evidence>
<dbReference type="InterPro" id="IPR052923">
    <property type="entry name" value="UPF0718"/>
</dbReference>
<dbReference type="InterPro" id="IPR005524">
    <property type="entry name" value="DUF318"/>
</dbReference>
<feature type="transmembrane region" description="Helical" evidence="7">
    <location>
        <begin position="300"/>
        <end position="322"/>
    </location>
</feature>
<evidence type="ECO:0000256" key="7">
    <source>
        <dbReference type="SAM" id="Phobius"/>
    </source>
</evidence>
<comment type="similarity">
    <text evidence="2">Belongs to the UPF0718 family.</text>
</comment>